<name>A0ABR4LWG8_9EURO</name>
<organism evidence="2 3">
    <name type="scientific">Aspergillus lucknowensis</name>
    <dbReference type="NCBI Taxonomy" id="176173"/>
    <lineage>
        <taxon>Eukaryota</taxon>
        <taxon>Fungi</taxon>
        <taxon>Dikarya</taxon>
        <taxon>Ascomycota</taxon>
        <taxon>Pezizomycotina</taxon>
        <taxon>Eurotiomycetes</taxon>
        <taxon>Eurotiomycetidae</taxon>
        <taxon>Eurotiales</taxon>
        <taxon>Aspergillaceae</taxon>
        <taxon>Aspergillus</taxon>
        <taxon>Aspergillus subgen. Nidulantes</taxon>
    </lineage>
</organism>
<gene>
    <name evidence="2" type="ORF">BJX67DRAFT_349425</name>
</gene>
<evidence type="ECO:0000256" key="1">
    <source>
        <dbReference type="SAM" id="Phobius"/>
    </source>
</evidence>
<evidence type="ECO:0000313" key="3">
    <source>
        <dbReference type="Proteomes" id="UP001610432"/>
    </source>
</evidence>
<keyword evidence="1" id="KW-0472">Membrane</keyword>
<protein>
    <submittedName>
        <fullName evidence="2">Uncharacterized protein</fullName>
    </submittedName>
</protein>
<dbReference type="Proteomes" id="UP001610432">
    <property type="component" value="Unassembled WGS sequence"/>
</dbReference>
<reference evidence="2 3" key="1">
    <citation type="submission" date="2024-07" db="EMBL/GenBank/DDBJ databases">
        <title>Section-level genome sequencing and comparative genomics of Aspergillus sections Usti and Cavernicolus.</title>
        <authorList>
            <consortium name="Lawrence Berkeley National Laboratory"/>
            <person name="Nybo J.L."/>
            <person name="Vesth T.C."/>
            <person name="Theobald S."/>
            <person name="Frisvad J.C."/>
            <person name="Larsen T.O."/>
            <person name="Kjaerboelling I."/>
            <person name="Rothschild-Mancinelli K."/>
            <person name="Lyhne E.K."/>
            <person name="Kogle M.E."/>
            <person name="Barry K."/>
            <person name="Clum A."/>
            <person name="Na H."/>
            <person name="Ledsgaard L."/>
            <person name="Lin J."/>
            <person name="Lipzen A."/>
            <person name="Kuo A."/>
            <person name="Riley R."/>
            <person name="Mondo S."/>
            <person name="Labutti K."/>
            <person name="Haridas S."/>
            <person name="Pangalinan J."/>
            <person name="Salamov A.A."/>
            <person name="Simmons B.A."/>
            <person name="Magnuson J.K."/>
            <person name="Chen J."/>
            <person name="Drula E."/>
            <person name="Henrissat B."/>
            <person name="Wiebenga A."/>
            <person name="Lubbers R.J."/>
            <person name="Gomes A.C."/>
            <person name="Macurrencykelacurrency M.R."/>
            <person name="Stajich J."/>
            <person name="Grigoriev I.V."/>
            <person name="Mortensen U.H."/>
            <person name="De Vries R.P."/>
            <person name="Baker S.E."/>
            <person name="Andersen M.R."/>
        </authorList>
    </citation>
    <scope>NUCLEOTIDE SEQUENCE [LARGE SCALE GENOMIC DNA]</scope>
    <source>
        <strain evidence="2 3">CBS 449.75</strain>
    </source>
</reference>
<keyword evidence="3" id="KW-1185">Reference proteome</keyword>
<keyword evidence="1" id="KW-1133">Transmembrane helix</keyword>
<evidence type="ECO:0000313" key="2">
    <source>
        <dbReference type="EMBL" id="KAL2868860.1"/>
    </source>
</evidence>
<dbReference type="GeneID" id="98143815"/>
<sequence length="185" mass="20706">MEGVKQWMNAPFDNVWLYYRFVNGGASHSYAPNLVASLLVLIFFVVVLVLAEPLQATYNEVGSDLRELFEVAKINIVAEAKAHKARAVIGEVGTGASRGGKLRDFRSTCGGQVLDRGCVGFGRQSLSERSESGNEAKRVPRREHFERMWSTARKRDVTGQDGVRKEQRWDGQACGTRLLNRQMED</sequence>
<keyword evidence="1" id="KW-0812">Transmembrane</keyword>
<accession>A0ABR4LWG8</accession>
<dbReference type="EMBL" id="JBFXLQ010000012">
    <property type="protein sequence ID" value="KAL2868860.1"/>
    <property type="molecule type" value="Genomic_DNA"/>
</dbReference>
<comment type="caution">
    <text evidence="2">The sequence shown here is derived from an EMBL/GenBank/DDBJ whole genome shotgun (WGS) entry which is preliminary data.</text>
</comment>
<dbReference type="RefSeq" id="XP_070887839.1">
    <property type="nucleotide sequence ID" value="XM_071028743.1"/>
</dbReference>
<proteinExistence type="predicted"/>
<feature type="transmembrane region" description="Helical" evidence="1">
    <location>
        <begin position="30"/>
        <end position="51"/>
    </location>
</feature>